<accession>A0A1D2MYK8</accession>
<organism evidence="1 2">
    <name type="scientific">Orchesella cincta</name>
    <name type="common">Springtail</name>
    <name type="synonym">Podura cincta</name>
    <dbReference type="NCBI Taxonomy" id="48709"/>
    <lineage>
        <taxon>Eukaryota</taxon>
        <taxon>Metazoa</taxon>
        <taxon>Ecdysozoa</taxon>
        <taxon>Arthropoda</taxon>
        <taxon>Hexapoda</taxon>
        <taxon>Collembola</taxon>
        <taxon>Entomobryomorpha</taxon>
        <taxon>Entomobryoidea</taxon>
        <taxon>Orchesellidae</taxon>
        <taxon>Orchesellinae</taxon>
        <taxon>Orchesella</taxon>
    </lineage>
</organism>
<name>A0A1D2MYK8_ORCCI</name>
<evidence type="ECO:0000313" key="2">
    <source>
        <dbReference type="Proteomes" id="UP000094527"/>
    </source>
</evidence>
<dbReference type="EMBL" id="LJIJ01000385">
    <property type="protein sequence ID" value="ODM98072.1"/>
    <property type="molecule type" value="Genomic_DNA"/>
</dbReference>
<reference evidence="1 2" key="1">
    <citation type="journal article" date="2016" name="Genome Biol. Evol.">
        <title>Gene Family Evolution Reflects Adaptation to Soil Environmental Stressors in the Genome of the Collembolan Orchesella cincta.</title>
        <authorList>
            <person name="Faddeeva-Vakhrusheva A."/>
            <person name="Derks M.F."/>
            <person name="Anvar S.Y."/>
            <person name="Agamennone V."/>
            <person name="Suring W."/>
            <person name="Smit S."/>
            <person name="van Straalen N.M."/>
            <person name="Roelofs D."/>
        </authorList>
    </citation>
    <scope>NUCLEOTIDE SEQUENCE [LARGE SCALE GENOMIC DNA]</scope>
    <source>
        <tissue evidence="1">Mixed pool</tissue>
    </source>
</reference>
<dbReference type="AlphaFoldDB" id="A0A1D2MYK8"/>
<evidence type="ECO:0000313" key="1">
    <source>
        <dbReference type="EMBL" id="ODM98072.1"/>
    </source>
</evidence>
<feature type="non-terminal residue" evidence="1">
    <location>
        <position position="58"/>
    </location>
</feature>
<sequence length="58" mass="6607">MAETTNPETDLNVDKYQISKDGDFIFDDNPDDRELTRRGCCRCGNSHHCCGKMCHGKK</sequence>
<gene>
    <name evidence="1" type="ORF">Ocin01_08619</name>
</gene>
<protein>
    <submittedName>
        <fullName evidence="1">Uncharacterized protein</fullName>
    </submittedName>
</protein>
<dbReference type="Proteomes" id="UP000094527">
    <property type="component" value="Unassembled WGS sequence"/>
</dbReference>
<comment type="caution">
    <text evidence="1">The sequence shown here is derived from an EMBL/GenBank/DDBJ whole genome shotgun (WGS) entry which is preliminary data.</text>
</comment>
<proteinExistence type="predicted"/>
<keyword evidence="2" id="KW-1185">Reference proteome</keyword>